<reference evidence="2 3" key="1">
    <citation type="submission" date="2019-02" db="EMBL/GenBank/DDBJ databases">
        <title>Deep-cultivation of Planctomycetes and their phenomic and genomic characterization uncovers novel biology.</title>
        <authorList>
            <person name="Wiegand S."/>
            <person name="Jogler M."/>
            <person name="Boedeker C."/>
            <person name="Pinto D."/>
            <person name="Vollmers J."/>
            <person name="Rivas-Marin E."/>
            <person name="Kohn T."/>
            <person name="Peeters S.H."/>
            <person name="Heuer A."/>
            <person name="Rast P."/>
            <person name="Oberbeckmann S."/>
            <person name="Bunk B."/>
            <person name="Jeske O."/>
            <person name="Meyerdierks A."/>
            <person name="Storesund J.E."/>
            <person name="Kallscheuer N."/>
            <person name="Luecker S."/>
            <person name="Lage O.M."/>
            <person name="Pohl T."/>
            <person name="Merkel B.J."/>
            <person name="Hornburger P."/>
            <person name="Mueller R.-W."/>
            <person name="Bruemmer F."/>
            <person name="Labrenz M."/>
            <person name="Spormann A.M."/>
            <person name="Op den Camp H."/>
            <person name="Overmann J."/>
            <person name="Amann R."/>
            <person name="Jetten M.S.M."/>
            <person name="Mascher T."/>
            <person name="Medema M.H."/>
            <person name="Devos D.P."/>
            <person name="Kaster A.-K."/>
            <person name="Ovreas L."/>
            <person name="Rohde M."/>
            <person name="Galperin M.Y."/>
            <person name="Jogler C."/>
        </authorList>
    </citation>
    <scope>NUCLEOTIDE SEQUENCE [LARGE SCALE GENOMIC DNA]</scope>
    <source>
        <strain evidence="2 3">ETA_A8</strain>
    </source>
</reference>
<evidence type="ECO:0000313" key="3">
    <source>
        <dbReference type="Proteomes" id="UP000315017"/>
    </source>
</evidence>
<gene>
    <name evidence="2" type="ORF">ETAA8_23610</name>
</gene>
<dbReference type="EMBL" id="CP036274">
    <property type="protein sequence ID" value="QDU27274.1"/>
    <property type="molecule type" value="Genomic_DNA"/>
</dbReference>
<keyword evidence="3" id="KW-1185">Reference proteome</keyword>
<keyword evidence="1" id="KW-0732">Signal</keyword>
<feature type="signal peptide" evidence="1">
    <location>
        <begin position="1"/>
        <end position="23"/>
    </location>
</feature>
<feature type="chain" id="PRO_5021879057" evidence="1">
    <location>
        <begin position="24"/>
        <end position="230"/>
    </location>
</feature>
<accession>A0A517YAM5</accession>
<evidence type="ECO:0000256" key="1">
    <source>
        <dbReference type="SAM" id="SignalP"/>
    </source>
</evidence>
<dbReference type="KEGG" id="aagg:ETAA8_23610"/>
<dbReference type="OrthoDB" id="291047at2"/>
<proteinExistence type="predicted"/>
<dbReference type="RefSeq" id="WP_145088126.1">
    <property type="nucleotide sequence ID" value="NZ_CP036274.1"/>
</dbReference>
<dbReference type="Proteomes" id="UP000315017">
    <property type="component" value="Chromosome"/>
</dbReference>
<dbReference type="AlphaFoldDB" id="A0A517YAM5"/>
<protein>
    <submittedName>
        <fullName evidence="2">Uncharacterized protein</fullName>
    </submittedName>
</protein>
<evidence type="ECO:0000313" key="2">
    <source>
        <dbReference type="EMBL" id="QDU27274.1"/>
    </source>
</evidence>
<name>A0A517YAM5_9BACT</name>
<organism evidence="2 3">
    <name type="scientific">Anatilimnocola aggregata</name>
    <dbReference type="NCBI Taxonomy" id="2528021"/>
    <lineage>
        <taxon>Bacteria</taxon>
        <taxon>Pseudomonadati</taxon>
        <taxon>Planctomycetota</taxon>
        <taxon>Planctomycetia</taxon>
        <taxon>Pirellulales</taxon>
        <taxon>Pirellulaceae</taxon>
        <taxon>Anatilimnocola</taxon>
    </lineage>
</organism>
<sequence precursor="true">MKSFHVLLTAAILGSLSAVEVPAQVPTSLAVATDEEQQQIKRIETALASKVSFDVKDLPLDELLQKVSQQCGIPILLRKSLAIAGIDSARPVTISLRDISLRAFLRNLLGELNLTFVVKDEVIAITTTDDSWAYPVTRIYPVKDLIQTRPTPSAKVEYDFGPLIELIISTVTITQESGASPVDGFDNALCIIITTRDEEHEQVERLLTTLRKSKARQQLAPPPEPIRSGK</sequence>